<protein>
    <submittedName>
        <fullName evidence="2">28S ribosomal protein S2, mitochondrial-like</fullName>
    </submittedName>
</protein>
<dbReference type="InterPro" id="IPR023591">
    <property type="entry name" value="Ribosomal_uS2_flav_dom_sf"/>
</dbReference>
<dbReference type="GO" id="GO:0006412">
    <property type="term" value="P:translation"/>
    <property type="evidence" value="ECO:0007669"/>
    <property type="project" value="InterPro"/>
</dbReference>
<accession>A0A6F9DLI6</accession>
<comment type="similarity">
    <text evidence="1">Belongs to the universal ribosomal protein uS2 family.</text>
</comment>
<dbReference type="GO" id="GO:0003735">
    <property type="term" value="F:structural constituent of ribosome"/>
    <property type="evidence" value="ECO:0007669"/>
    <property type="project" value="InterPro"/>
</dbReference>
<organism evidence="2">
    <name type="scientific">Phallusia mammillata</name>
    <dbReference type="NCBI Taxonomy" id="59560"/>
    <lineage>
        <taxon>Eukaryota</taxon>
        <taxon>Metazoa</taxon>
        <taxon>Chordata</taxon>
        <taxon>Tunicata</taxon>
        <taxon>Ascidiacea</taxon>
        <taxon>Phlebobranchia</taxon>
        <taxon>Ascidiidae</taxon>
        <taxon>Phallusia</taxon>
    </lineage>
</organism>
<proteinExistence type="evidence at transcript level"/>
<dbReference type="PRINTS" id="PR00395">
    <property type="entry name" value="RIBOSOMALS2"/>
</dbReference>
<dbReference type="AlphaFoldDB" id="A0A6F9DLI6"/>
<dbReference type="Gene3D" id="3.40.50.10490">
    <property type="entry name" value="Glucose-6-phosphate isomerase like protein, domain 1"/>
    <property type="match status" value="1"/>
</dbReference>
<reference evidence="2" key="1">
    <citation type="submission" date="2020-04" db="EMBL/GenBank/DDBJ databases">
        <authorList>
            <person name="Neveu A P."/>
        </authorList>
    </citation>
    <scope>NUCLEOTIDE SEQUENCE</scope>
    <source>
        <tissue evidence="2">Whole embryo</tissue>
    </source>
</reference>
<dbReference type="CDD" id="cd01425">
    <property type="entry name" value="RPS2"/>
    <property type="match status" value="1"/>
</dbReference>
<dbReference type="HAMAP" id="MF_00291_B">
    <property type="entry name" value="Ribosomal_uS2_B"/>
    <property type="match status" value="1"/>
</dbReference>
<dbReference type="GO" id="GO:0005763">
    <property type="term" value="C:mitochondrial small ribosomal subunit"/>
    <property type="evidence" value="ECO:0007669"/>
    <property type="project" value="TreeGrafter"/>
</dbReference>
<dbReference type="InterPro" id="IPR001865">
    <property type="entry name" value="Ribosomal_uS2"/>
</dbReference>
<name>A0A6F9DLI6_9ASCI</name>
<evidence type="ECO:0000256" key="1">
    <source>
        <dbReference type="ARBA" id="ARBA00006242"/>
    </source>
</evidence>
<keyword evidence="2" id="KW-0687">Ribonucleoprotein</keyword>
<keyword evidence="2" id="KW-0689">Ribosomal protein</keyword>
<sequence length="270" mass="30850">MTHCMKIWNGGKTAWNVYRSIQAPLTKTHNNFCTPTTNLHISCLKPAQSHRKYSTAENVAQDAKTQNREISALELEHLLEQPLKHEDFFGVKDLVTVEDLFKARVHYGHKLGSRNENMKEYLFGCRLDVDIFDLDKTIVHMHTALNFLAHMAFREAIILFITKNPIYAHKVETMAKECGQYAQTRFWHNGCFTNTESVFNTFTWKLRLPDVCVFLSLDDRVNSQHEAINEAAKMGISTVGVVDSNVNPTLITYPIPGNDDSIPSAELYCR</sequence>
<gene>
    <name evidence="2" type="primary">Mrps2</name>
</gene>
<dbReference type="SUPFAM" id="SSF52313">
    <property type="entry name" value="Ribosomal protein S2"/>
    <property type="match status" value="1"/>
</dbReference>
<dbReference type="EMBL" id="LR788137">
    <property type="protein sequence ID" value="CAB3263999.1"/>
    <property type="molecule type" value="mRNA"/>
</dbReference>
<dbReference type="InterPro" id="IPR005706">
    <property type="entry name" value="Ribosomal_uS2_bac/mit/plastid"/>
</dbReference>
<dbReference type="Pfam" id="PF00318">
    <property type="entry name" value="Ribosomal_S2"/>
    <property type="match status" value="2"/>
</dbReference>
<evidence type="ECO:0000313" key="2">
    <source>
        <dbReference type="EMBL" id="CAB3263999.1"/>
    </source>
</evidence>
<dbReference type="PANTHER" id="PTHR12534:SF0">
    <property type="entry name" value="SMALL RIBOSOMAL SUBUNIT PROTEIN US2M"/>
    <property type="match status" value="1"/>
</dbReference>
<dbReference type="PANTHER" id="PTHR12534">
    <property type="entry name" value="30S RIBOSOMAL PROTEIN S2 PROKARYOTIC AND ORGANELLAR"/>
    <property type="match status" value="1"/>
</dbReference>